<organism evidence="1 2">
    <name type="scientific">Streptomyces klenkii</name>
    <dbReference type="NCBI Taxonomy" id="1420899"/>
    <lineage>
        <taxon>Bacteria</taxon>
        <taxon>Bacillati</taxon>
        <taxon>Actinomycetota</taxon>
        <taxon>Actinomycetes</taxon>
        <taxon>Kitasatosporales</taxon>
        <taxon>Streptomycetaceae</taxon>
        <taxon>Streptomyces</taxon>
    </lineage>
</organism>
<evidence type="ECO:0000313" key="1">
    <source>
        <dbReference type="EMBL" id="RKN77345.1"/>
    </source>
</evidence>
<dbReference type="AlphaFoldDB" id="A0A3B0BVE8"/>
<accession>A0A3B0BVE8</accession>
<comment type="caution">
    <text evidence="1">The sequence shown here is derived from an EMBL/GenBank/DDBJ whole genome shotgun (WGS) entry which is preliminary data.</text>
</comment>
<name>A0A3B0BVE8_9ACTN</name>
<protein>
    <submittedName>
        <fullName evidence="1">Uncharacterized protein</fullName>
    </submittedName>
</protein>
<evidence type="ECO:0000313" key="2">
    <source>
        <dbReference type="Proteomes" id="UP000270343"/>
    </source>
</evidence>
<reference evidence="1 2" key="1">
    <citation type="journal article" date="2015" name="Antonie Van Leeuwenhoek">
        <title>Streptomyces klenkii sp. nov., isolated from deep marine sediment.</title>
        <authorList>
            <person name="Veyisoglu A."/>
            <person name="Sahin N."/>
        </authorList>
    </citation>
    <scope>NUCLEOTIDE SEQUENCE [LARGE SCALE GENOMIC DNA]</scope>
    <source>
        <strain evidence="1 2">KCTC 29202</strain>
    </source>
</reference>
<dbReference type="Proteomes" id="UP000270343">
    <property type="component" value="Unassembled WGS sequence"/>
</dbReference>
<gene>
    <name evidence="1" type="ORF">D7231_00970</name>
</gene>
<proteinExistence type="predicted"/>
<sequence length="154" mass="17275">MTQEGVPVDPETVEPIGSEAAETDLAGRQFEVEIVPGLDISPYPQVNNTIINDCTVIVSKIDYADLWGPPKSNVKTYQNVRLDRQAPPPDFQNVQVQINNRPAPSTMAGILVDHSLAEKYLQPGQKEYVQRKARDAMLQSRNTKKMMIVRRKQS</sequence>
<keyword evidence="2" id="KW-1185">Reference proteome</keyword>
<dbReference type="RefSeq" id="WP_120752960.1">
    <property type="nucleotide sequence ID" value="NZ_JBIBGF010000001.1"/>
</dbReference>
<dbReference type="EMBL" id="RBAM01000001">
    <property type="protein sequence ID" value="RKN77345.1"/>
    <property type="molecule type" value="Genomic_DNA"/>
</dbReference>